<comment type="caution">
    <text evidence="2">The sequence shown here is derived from an EMBL/GenBank/DDBJ whole genome shotgun (WGS) entry which is preliminary data.</text>
</comment>
<keyword evidence="3" id="KW-1185">Reference proteome</keyword>
<protein>
    <submittedName>
        <fullName evidence="2">Putative membrane protein</fullName>
    </submittedName>
</protein>
<proteinExistence type="predicted"/>
<evidence type="ECO:0000313" key="2">
    <source>
        <dbReference type="EMBL" id="PPK73061.1"/>
    </source>
</evidence>
<dbReference type="AlphaFoldDB" id="A0A2S6H6J8"/>
<feature type="transmembrane region" description="Helical" evidence="1">
    <location>
        <begin position="30"/>
        <end position="46"/>
    </location>
</feature>
<keyword evidence="1" id="KW-0472">Membrane</keyword>
<name>A0A2S6H6J8_9GAMM</name>
<keyword evidence="1" id="KW-0812">Transmembrane</keyword>
<dbReference type="RefSeq" id="WP_104422336.1">
    <property type="nucleotide sequence ID" value="NZ_PTIY01000002.1"/>
</dbReference>
<gene>
    <name evidence="2" type="ORF">B0F88_10240</name>
</gene>
<dbReference type="Proteomes" id="UP000238071">
    <property type="component" value="Unassembled WGS sequence"/>
</dbReference>
<dbReference type="EMBL" id="PTIY01000002">
    <property type="protein sequence ID" value="PPK73061.1"/>
    <property type="molecule type" value="Genomic_DNA"/>
</dbReference>
<keyword evidence="1" id="KW-1133">Transmembrane helix</keyword>
<sequence>MRLLANSMIGLSILLYPAAVFFGGRHFEPWKIAALLIVLLLVRLAAGYSSKHWSIPLTIAGIGYCVFAMWSNQLGTLLFYPALVNGLMLLIFGWSLFYPPSLIERLARIQHPDLPPEGVIYTRRVTQIWCGFFIINGALALATALWASLEVWSLYNGLIAYVLMGVLFAAEYLVRIRTQKHVR</sequence>
<feature type="transmembrane region" description="Helical" evidence="1">
    <location>
        <begin position="7"/>
        <end position="24"/>
    </location>
</feature>
<accession>A0A2S6H6J8</accession>
<evidence type="ECO:0000313" key="3">
    <source>
        <dbReference type="Proteomes" id="UP000238071"/>
    </source>
</evidence>
<feature type="transmembrane region" description="Helical" evidence="1">
    <location>
        <begin position="53"/>
        <end position="71"/>
    </location>
</feature>
<feature type="transmembrane region" description="Helical" evidence="1">
    <location>
        <begin position="154"/>
        <end position="174"/>
    </location>
</feature>
<dbReference type="OrthoDB" id="8537043at2"/>
<reference evidence="2 3" key="1">
    <citation type="submission" date="2018-02" db="EMBL/GenBank/DDBJ databases">
        <title>Subsurface microbial communities from deep shales in Ohio and West Virginia, USA.</title>
        <authorList>
            <person name="Wrighton K."/>
        </authorList>
    </citation>
    <scope>NUCLEOTIDE SEQUENCE [LARGE SCALE GENOMIC DNA]</scope>
    <source>
        <strain evidence="2 3">OWC-G53F</strain>
    </source>
</reference>
<feature type="transmembrane region" description="Helical" evidence="1">
    <location>
        <begin position="77"/>
        <end position="98"/>
    </location>
</feature>
<feature type="transmembrane region" description="Helical" evidence="1">
    <location>
        <begin position="128"/>
        <end position="148"/>
    </location>
</feature>
<organism evidence="2 3">
    <name type="scientific">Methylobacter tundripaludum</name>
    <dbReference type="NCBI Taxonomy" id="173365"/>
    <lineage>
        <taxon>Bacteria</taxon>
        <taxon>Pseudomonadati</taxon>
        <taxon>Pseudomonadota</taxon>
        <taxon>Gammaproteobacteria</taxon>
        <taxon>Methylococcales</taxon>
        <taxon>Methylococcaceae</taxon>
        <taxon>Methylobacter</taxon>
    </lineage>
</organism>
<evidence type="ECO:0000256" key="1">
    <source>
        <dbReference type="SAM" id="Phobius"/>
    </source>
</evidence>